<dbReference type="InterPro" id="IPR012334">
    <property type="entry name" value="Pectin_lyas_fold"/>
</dbReference>
<feature type="signal peptide" evidence="1">
    <location>
        <begin position="1"/>
        <end position="26"/>
    </location>
</feature>
<dbReference type="InterPro" id="IPR006626">
    <property type="entry name" value="PbH1"/>
</dbReference>
<evidence type="ECO:0000313" key="3">
    <source>
        <dbReference type="EMBL" id="MEJ8569823.1"/>
    </source>
</evidence>
<feature type="chain" id="PRO_5043802057" evidence="1">
    <location>
        <begin position="27"/>
        <end position="734"/>
    </location>
</feature>
<evidence type="ECO:0000256" key="1">
    <source>
        <dbReference type="SAM" id="SignalP"/>
    </source>
</evidence>
<dbReference type="SUPFAM" id="SSF51126">
    <property type="entry name" value="Pectin lyase-like"/>
    <property type="match status" value="2"/>
</dbReference>
<accession>A0AAW9RP31</accession>
<protein>
    <submittedName>
        <fullName evidence="3">Right-handed parallel beta-helix repeat-containing protein</fullName>
    </submittedName>
</protein>
<gene>
    <name evidence="3" type="ORF">V3330_19505</name>
</gene>
<proteinExistence type="predicted"/>
<dbReference type="RefSeq" id="WP_354697150.1">
    <property type="nucleotide sequence ID" value="NZ_JAZHOG010000023.1"/>
</dbReference>
<feature type="domain" description="Right handed beta helix" evidence="2">
    <location>
        <begin position="438"/>
        <end position="571"/>
    </location>
</feature>
<keyword evidence="1" id="KW-0732">Signal</keyword>
<dbReference type="Proteomes" id="UP001359886">
    <property type="component" value="Unassembled WGS sequence"/>
</dbReference>
<dbReference type="SMART" id="SM00710">
    <property type="entry name" value="PbH1"/>
    <property type="match status" value="7"/>
</dbReference>
<evidence type="ECO:0000313" key="4">
    <source>
        <dbReference type="Proteomes" id="UP001359886"/>
    </source>
</evidence>
<dbReference type="Gene3D" id="2.160.20.10">
    <property type="entry name" value="Single-stranded right-handed beta-helix, Pectin lyase-like"/>
    <property type="match status" value="1"/>
</dbReference>
<evidence type="ECO:0000259" key="2">
    <source>
        <dbReference type="Pfam" id="PF13229"/>
    </source>
</evidence>
<dbReference type="Pfam" id="PF13229">
    <property type="entry name" value="Beta_helix"/>
    <property type="match status" value="2"/>
</dbReference>
<comment type="caution">
    <text evidence="3">The sequence shown here is derived from an EMBL/GenBank/DDBJ whole genome shotgun (WGS) entry which is preliminary data.</text>
</comment>
<name>A0AAW9RP31_9GAMM</name>
<dbReference type="InterPro" id="IPR011050">
    <property type="entry name" value="Pectin_lyase_fold/virulence"/>
</dbReference>
<keyword evidence="4" id="KW-1185">Reference proteome</keyword>
<reference evidence="3 4" key="1">
    <citation type="submission" date="2024-02" db="EMBL/GenBank/DDBJ databases">
        <title>A novel Wenzhouxiangellaceae bacterium, isolated from coastal sediments.</title>
        <authorList>
            <person name="Du Z.-J."/>
            <person name="Ye Y.-Q."/>
            <person name="Zhang X.-Y."/>
        </authorList>
    </citation>
    <scope>NUCLEOTIDE SEQUENCE [LARGE SCALE GENOMIC DNA]</scope>
    <source>
        <strain evidence="3 4">CH-27</strain>
    </source>
</reference>
<organism evidence="3 4">
    <name type="scientific">Elongatibacter sediminis</name>
    <dbReference type="NCBI Taxonomy" id="3119006"/>
    <lineage>
        <taxon>Bacteria</taxon>
        <taxon>Pseudomonadati</taxon>
        <taxon>Pseudomonadota</taxon>
        <taxon>Gammaproteobacteria</taxon>
        <taxon>Chromatiales</taxon>
        <taxon>Wenzhouxiangellaceae</taxon>
        <taxon>Elongatibacter</taxon>
    </lineage>
</organism>
<dbReference type="AlphaFoldDB" id="A0AAW9RP31"/>
<feature type="domain" description="Right handed beta helix" evidence="2">
    <location>
        <begin position="273"/>
        <end position="427"/>
    </location>
</feature>
<sequence length="734" mass="74659">MNRSDRIRSISMSLALSVILTNSALAETFVVDSLNDFSDDNIGDGKCETLFGNPVDGFYFLCSLRGAIEESNALAGKDTIQFSVAGTISPSSNPLPLIAESVVIDGSSAPGAPARDRELDSTAPISPPPAVFIDGAGLGGSSQGLILGTGARGSEIYTLGITNFPGAGLRLGVGAGPEQTIISGCWIGQAANRTAAANATGIDLGFIVGTVTVRIGHDGSSLAGTGRGNVISGNLGNGIEGNVRGVTVRGNWIGSDGNGGLYSGGLDPTASVVGNGGIGVSLIGSGNGVFDNQVIGNGDPQVMVQGANLEVSDNQIFGAIVPTPLIGPTVPVVTPGPGDGLHVLGENALVQDNQVLANQTGIRLDADGGSPNTGGTVAGNVLALNAGDGIVLAGVQGLALDENSMFLNGDYGARIQTDSNQIRGNEFGVAISSDSGRGNAVGGVIVTGQSNEIVDTPDDKFNSIIFNEGPGIVVVGDGTRIENARVALNRGAGVMIENADATEITGTFIFNTQVSAFGDGDGIRIGALSQDSQIDTNLFAGNEGASIALDTGSGGGHAAFYNVFFGNEGIPIDLQGDGPTPNDPNDDDSGVNRLQNAPVLSNIVFDDSVNPPTVSVDYTVDTTTDNSTYPLTIEFYVADQPGQAGGVSIHRGTPSLNPLISYPDAPALKTAVLNLPENTEGGIMRALAIDAEGNTSELSAALEFGVIDMVLFRDGFEEEICVPCPIFDPFCICE</sequence>
<dbReference type="InterPro" id="IPR039448">
    <property type="entry name" value="Beta_helix"/>
</dbReference>
<dbReference type="EMBL" id="JAZHOG010000023">
    <property type="protein sequence ID" value="MEJ8569823.1"/>
    <property type="molecule type" value="Genomic_DNA"/>
</dbReference>